<evidence type="ECO:0000256" key="2">
    <source>
        <dbReference type="ARBA" id="ARBA00022723"/>
    </source>
</evidence>
<dbReference type="Proteomes" id="UP000619260">
    <property type="component" value="Unassembled WGS sequence"/>
</dbReference>
<sequence>MTPGQEQARRELERIAQVPQSPVRIQDTSEELIEEGLLQIRLEIDCSDTPVLPSGIRLKPAEIFIVCVFADFPFTSPRVLTPDPRFAGRPHVLWAHEICLYTSPNEWDPSAGMWGFVDRLLTWLARAAEGSLSAAVLPWHPPVARDSAAFGPLIVRAEVPEWARDARLWHAWLLVRRVDERILEAVGWMQDPREIRRRPDRFAVPVIALDRPAGFTYPNDGSALVDALVAHGFTKQRLARLLTATRLANAVNPDAPLILAVGSPAPGGVDAPQRIAHLVAWWISADPREAEPGWIKVFDLRPSASVRRDSSRPAGWIAGKTILVLGCGALGAPIAEHCARAGAASLTLVDSGRVTPGILVRQPYEFADVGLPKARVLAERLRRVAPGTALTPVCGDALDQVQHPEVDLIVDATANRSVAARLERERWRGEQRRPPLLSMMVGHNSDLGIATLSLPGASGAGVDLLRRLTVAASEDDSLTIVLDDLYPDPPRTRIFQPEPGCSDPTFIGSSTDLAAIAATLFNGALSVLGSTSADPPPGQLRPTRFGLVTAVPTGLRPAGLNRRLAWTDDVIRRDDRNDYEIRVDPAVFARVRQAAIAAAAADSTGGTETGGALLGQVDLASRVAWVTRAEGLPPESSASADRLEFDVTRLRDRFADHRRHTRGTVSLIGMWHTHPHSRADASSRDEATMRGIVDGFPGLAQALLLIFGGGPDAWRAWLDGAKLPDLYVRMFFPGEAEPRG</sequence>
<dbReference type="PANTHER" id="PTHR10953:SF102">
    <property type="entry name" value="ADENYLYLTRANSFERASE AND SULFURTRANSFERASE MOCS3"/>
    <property type="match status" value="1"/>
</dbReference>
<dbReference type="Gene3D" id="3.40.140.10">
    <property type="entry name" value="Cytidine Deaminase, domain 2"/>
    <property type="match status" value="1"/>
</dbReference>
<keyword evidence="9" id="KW-1185">Reference proteome</keyword>
<dbReference type="Pfam" id="PF14457">
    <property type="entry name" value="Prok-E2_A"/>
    <property type="match status" value="1"/>
</dbReference>
<dbReference type="GO" id="GO:0008237">
    <property type="term" value="F:metallopeptidase activity"/>
    <property type="evidence" value="ECO:0007669"/>
    <property type="project" value="UniProtKB-KW"/>
</dbReference>
<protein>
    <submittedName>
        <fullName evidence="8">Uncharacterized protein</fullName>
    </submittedName>
</protein>
<keyword evidence="2" id="KW-0479">Metal-binding</keyword>
<keyword evidence="5" id="KW-0482">Metalloprotease</keyword>
<evidence type="ECO:0000256" key="1">
    <source>
        <dbReference type="ARBA" id="ARBA00022670"/>
    </source>
</evidence>
<dbReference type="InterPro" id="IPR016135">
    <property type="entry name" value="UBQ-conjugating_enzyme/RWD"/>
</dbReference>
<organism evidence="8 9">
    <name type="scientific">Virgisporangium aliadipatigenens</name>
    <dbReference type="NCBI Taxonomy" id="741659"/>
    <lineage>
        <taxon>Bacteria</taxon>
        <taxon>Bacillati</taxon>
        <taxon>Actinomycetota</taxon>
        <taxon>Actinomycetes</taxon>
        <taxon>Micromonosporales</taxon>
        <taxon>Micromonosporaceae</taxon>
        <taxon>Virgisporangium</taxon>
    </lineage>
</organism>
<gene>
    <name evidence="8" type="ORF">Val02_48270</name>
</gene>
<dbReference type="InterPro" id="IPR000594">
    <property type="entry name" value="ThiF_NAD_FAD-bd"/>
</dbReference>
<keyword evidence="1" id="KW-0645">Protease</keyword>
<dbReference type="GO" id="GO:0004792">
    <property type="term" value="F:thiosulfate-cyanide sulfurtransferase activity"/>
    <property type="evidence" value="ECO:0007669"/>
    <property type="project" value="TreeGrafter"/>
</dbReference>
<dbReference type="GO" id="GO:0046872">
    <property type="term" value="F:metal ion binding"/>
    <property type="evidence" value="ECO:0007669"/>
    <property type="project" value="UniProtKB-KW"/>
</dbReference>
<keyword evidence="3" id="KW-0378">Hydrolase</keyword>
<dbReference type="RefSeq" id="WP_203901436.1">
    <property type="nucleotide sequence ID" value="NZ_BOPF01000018.1"/>
</dbReference>
<dbReference type="InterPro" id="IPR032865">
    <property type="entry name" value="Prok-E2_A"/>
</dbReference>
<evidence type="ECO:0000313" key="9">
    <source>
        <dbReference type="Proteomes" id="UP000619260"/>
    </source>
</evidence>
<evidence type="ECO:0000256" key="3">
    <source>
        <dbReference type="ARBA" id="ARBA00022801"/>
    </source>
</evidence>
<evidence type="ECO:0000313" key="8">
    <source>
        <dbReference type="EMBL" id="GIJ47941.1"/>
    </source>
</evidence>
<dbReference type="SUPFAM" id="SSF69572">
    <property type="entry name" value="Activating enzymes of the ubiquitin-like proteins"/>
    <property type="match status" value="1"/>
</dbReference>
<dbReference type="Gene3D" id="3.40.50.720">
    <property type="entry name" value="NAD(P)-binding Rossmann-like Domain"/>
    <property type="match status" value="1"/>
</dbReference>
<dbReference type="AlphaFoldDB" id="A0A8J3YMG8"/>
<dbReference type="InterPro" id="IPR028090">
    <property type="entry name" value="JAB_dom_prok"/>
</dbReference>
<dbReference type="GO" id="GO:0006508">
    <property type="term" value="P:proteolysis"/>
    <property type="evidence" value="ECO:0007669"/>
    <property type="project" value="UniProtKB-KW"/>
</dbReference>
<evidence type="ECO:0000259" key="6">
    <source>
        <dbReference type="Pfam" id="PF00899"/>
    </source>
</evidence>
<dbReference type="Pfam" id="PF14464">
    <property type="entry name" value="Prok-JAB"/>
    <property type="match status" value="1"/>
</dbReference>
<accession>A0A8J3YMG8</accession>
<feature type="domain" description="JAB" evidence="7">
    <location>
        <begin position="598"/>
        <end position="717"/>
    </location>
</feature>
<keyword evidence="4" id="KW-0862">Zinc</keyword>
<evidence type="ECO:0000259" key="7">
    <source>
        <dbReference type="Pfam" id="PF14464"/>
    </source>
</evidence>
<name>A0A8J3YMG8_9ACTN</name>
<proteinExistence type="predicted"/>
<dbReference type="GO" id="GO:0016779">
    <property type="term" value="F:nucleotidyltransferase activity"/>
    <property type="evidence" value="ECO:0007669"/>
    <property type="project" value="TreeGrafter"/>
</dbReference>
<dbReference type="PANTHER" id="PTHR10953">
    <property type="entry name" value="UBIQUITIN-ACTIVATING ENZYME E1"/>
    <property type="match status" value="1"/>
</dbReference>
<feature type="domain" description="THIF-type NAD/FAD binding fold" evidence="6">
    <location>
        <begin position="321"/>
        <end position="442"/>
    </location>
</feature>
<dbReference type="GO" id="GO:0008641">
    <property type="term" value="F:ubiquitin-like modifier activating enzyme activity"/>
    <property type="evidence" value="ECO:0007669"/>
    <property type="project" value="InterPro"/>
</dbReference>
<dbReference type="InterPro" id="IPR045886">
    <property type="entry name" value="ThiF/MoeB/HesA"/>
</dbReference>
<dbReference type="SUPFAM" id="SSF102712">
    <property type="entry name" value="JAB1/MPN domain"/>
    <property type="match status" value="1"/>
</dbReference>
<dbReference type="Pfam" id="PF00899">
    <property type="entry name" value="ThiF"/>
    <property type="match status" value="1"/>
</dbReference>
<dbReference type="InterPro" id="IPR035985">
    <property type="entry name" value="Ubiquitin-activating_enz"/>
</dbReference>
<dbReference type="EMBL" id="BOPF01000018">
    <property type="protein sequence ID" value="GIJ47941.1"/>
    <property type="molecule type" value="Genomic_DNA"/>
</dbReference>
<dbReference type="SUPFAM" id="SSF54495">
    <property type="entry name" value="UBC-like"/>
    <property type="match status" value="1"/>
</dbReference>
<evidence type="ECO:0000256" key="4">
    <source>
        <dbReference type="ARBA" id="ARBA00022833"/>
    </source>
</evidence>
<comment type="caution">
    <text evidence="8">The sequence shown here is derived from an EMBL/GenBank/DDBJ whole genome shotgun (WGS) entry which is preliminary data.</text>
</comment>
<evidence type="ECO:0000256" key="5">
    <source>
        <dbReference type="ARBA" id="ARBA00023049"/>
    </source>
</evidence>
<reference evidence="8" key="1">
    <citation type="submission" date="2021-01" db="EMBL/GenBank/DDBJ databases">
        <title>Whole genome shotgun sequence of Virgisporangium aliadipatigenens NBRC 105644.</title>
        <authorList>
            <person name="Komaki H."/>
            <person name="Tamura T."/>
        </authorList>
    </citation>
    <scope>NUCLEOTIDE SEQUENCE</scope>
    <source>
        <strain evidence="8">NBRC 105644</strain>
    </source>
</reference>
<dbReference type="GO" id="GO:0005737">
    <property type="term" value="C:cytoplasm"/>
    <property type="evidence" value="ECO:0007669"/>
    <property type="project" value="TreeGrafter"/>
</dbReference>